<gene>
    <name evidence="4" type="ORF">Acr_00g0076740</name>
</gene>
<feature type="domain" description="MULE transposase" evidence="3">
    <location>
        <begin position="346"/>
        <end position="399"/>
    </location>
</feature>
<comment type="caution">
    <text evidence="4">The sequence shown here is derived from an EMBL/GenBank/DDBJ whole genome shotgun (WGS) entry which is preliminary data.</text>
</comment>
<dbReference type="Pfam" id="PF10536">
    <property type="entry name" value="PMD"/>
    <property type="match status" value="1"/>
</dbReference>
<evidence type="ECO:0000259" key="2">
    <source>
        <dbReference type="Pfam" id="PF10536"/>
    </source>
</evidence>
<protein>
    <submittedName>
        <fullName evidence="4">Uncharacterized protein</fullName>
    </submittedName>
</protein>
<feature type="domain" description="Aminotransferase-like plant mobile" evidence="2">
    <location>
        <begin position="417"/>
        <end position="570"/>
    </location>
</feature>
<dbReference type="InterPro" id="IPR018289">
    <property type="entry name" value="MULE_transposase_dom"/>
</dbReference>
<evidence type="ECO:0000256" key="1">
    <source>
        <dbReference type="SAM" id="MobiDB-lite"/>
    </source>
</evidence>
<dbReference type="Proteomes" id="UP000585474">
    <property type="component" value="Unassembled WGS sequence"/>
</dbReference>
<dbReference type="PANTHER" id="PTHR31973">
    <property type="entry name" value="POLYPROTEIN, PUTATIVE-RELATED"/>
    <property type="match status" value="1"/>
</dbReference>
<organism evidence="4 5">
    <name type="scientific">Actinidia rufa</name>
    <dbReference type="NCBI Taxonomy" id="165716"/>
    <lineage>
        <taxon>Eukaryota</taxon>
        <taxon>Viridiplantae</taxon>
        <taxon>Streptophyta</taxon>
        <taxon>Embryophyta</taxon>
        <taxon>Tracheophyta</taxon>
        <taxon>Spermatophyta</taxon>
        <taxon>Magnoliopsida</taxon>
        <taxon>eudicotyledons</taxon>
        <taxon>Gunneridae</taxon>
        <taxon>Pentapetalae</taxon>
        <taxon>asterids</taxon>
        <taxon>Ericales</taxon>
        <taxon>Actinidiaceae</taxon>
        <taxon>Actinidia</taxon>
    </lineage>
</organism>
<accession>A0A7J0DT58</accession>
<evidence type="ECO:0000259" key="3">
    <source>
        <dbReference type="Pfam" id="PF10551"/>
    </source>
</evidence>
<evidence type="ECO:0000313" key="5">
    <source>
        <dbReference type="Proteomes" id="UP000585474"/>
    </source>
</evidence>
<keyword evidence="5" id="KW-1185">Reference proteome</keyword>
<feature type="compositionally biased region" description="Polar residues" evidence="1">
    <location>
        <begin position="802"/>
        <end position="819"/>
    </location>
</feature>
<dbReference type="Pfam" id="PF10551">
    <property type="entry name" value="MULE"/>
    <property type="match status" value="1"/>
</dbReference>
<name>A0A7J0DT58_9ERIC</name>
<dbReference type="OrthoDB" id="1304958at2759"/>
<proteinExistence type="predicted"/>
<reference evidence="5" key="1">
    <citation type="submission" date="2019-07" db="EMBL/GenBank/DDBJ databases">
        <title>De Novo Assembly of kiwifruit Actinidia rufa.</title>
        <authorList>
            <person name="Sugita-Konishi S."/>
            <person name="Sato K."/>
            <person name="Mori E."/>
            <person name="Abe Y."/>
            <person name="Kisaki G."/>
            <person name="Hamano K."/>
            <person name="Suezawa K."/>
            <person name="Otani M."/>
            <person name="Fukuda T."/>
            <person name="Manabe T."/>
            <person name="Gomi K."/>
            <person name="Tabuchi M."/>
            <person name="Akimitsu K."/>
            <person name="Kataoka I."/>
        </authorList>
    </citation>
    <scope>NUCLEOTIDE SEQUENCE [LARGE SCALE GENOMIC DNA]</scope>
    <source>
        <strain evidence="5">cv. Fuchu</strain>
    </source>
</reference>
<dbReference type="AlphaFoldDB" id="A0A7J0DT58"/>
<evidence type="ECO:0000313" key="4">
    <source>
        <dbReference type="EMBL" id="GFS41854.1"/>
    </source>
</evidence>
<feature type="region of interest" description="Disordered" evidence="1">
    <location>
        <begin position="799"/>
        <end position="819"/>
    </location>
</feature>
<dbReference type="InterPro" id="IPR019557">
    <property type="entry name" value="AminoTfrase-like_pln_mobile"/>
</dbReference>
<sequence length="1006" mass="114242">MTTMVMFYWGKKIIRDRREGISYDIDATVCYDVELGTSVAQLRDMIIPRVAETLQNVLNIPSRHPDHQHVEIYVVKEEVSTMNTSGSHTVVGWADVHTYGELLSGRGDLSTLGSFTQMLALGKSSRSTLAEEAPGQRMCSLFSQGECIEAGGASGSVDPVERLVALGETGTQDNEDADVFQSDNSDEDIEVLLTNEANDDFDDDGQEDPNVGEALHYNLHIPFFTNLVGADDVVGGRDLYDGCPTWKDPGWKIASIVENVKNHSGFTVSYKKAWLGRTKAIAMVFGDWDSSYEKLPSFMRTLELRNPGTVVILETLDLGMMGVRALDRIFWAFRPCIEGFKHCPPVIGIDGTFLYGRYTGVMLIAMAKTVTNNIFPLAFALVESENYRDWSWFIHNVKHLIVPGIEAFTYRGVHFPGGPWGARWRSRFRTTTTSTHVVRVYRDQLDCFETGRGIFTWRPYDAIMHELPDYCRVGSDIWVSRSPLVCFEVVEWHLPDRVCRQFGLRQVVPEAPNTSPALHGIDMRGRARTDWTQFHREHIDRWHHRLEYLVVGVIDDTAMRYDDPYMVWYRRITRTLVGNPAHRPTSGYVEIGSTIEIVTRYIAVIHDRIDRAIYAYDQPESLQDLYDARDMCSRSLHALHEHQRIGQPRVPDPTPTMTPGFPSTSSSQQFTYSSGVRPRRTTHLHITSPVTYDQSSSFLPVGDEEEFDGYVDPLLASGRQIEIPVSVEGVSQITQTESQRRLQPEMQPEPQPEMQPHRLGTLTHVFSRQPRPSRDRRPPRCVYRRPCVVLRLNMPKRKGNFGASSSRSIPSEETDGNQSSAIDVVRTYTDPVATSSSARRPYVHPLGSQTTKCIRFSWEDLFDKRCEQEMYCRWHGLRVPKARSITLFGRGSPNNQVIKALEREIDEMQRRLDRYHFTEYAKKECVDPTQRIIEINVDPLLVSDPELSDFSEEEGDDDFVNYLPSSISVAGKPLCVALSTSTTRPLSERPANGQLRFRIFSGLKLG</sequence>
<dbReference type="PANTHER" id="PTHR31973:SF195">
    <property type="entry name" value="MUDR FAMILY TRANSPOSASE"/>
    <property type="match status" value="1"/>
</dbReference>
<dbReference type="EMBL" id="BJWL01000386">
    <property type="protein sequence ID" value="GFS41854.1"/>
    <property type="molecule type" value="Genomic_DNA"/>
</dbReference>
<feature type="region of interest" description="Disordered" evidence="1">
    <location>
        <begin position="729"/>
        <end position="756"/>
    </location>
</feature>